<dbReference type="OrthoDB" id="9773892at2"/>
<dbReference type="FunFam" id="3.40.630.10:FF:000015">
    <property type="entry name" value="Aminoacyl-histidine dipeptidase PepD"/>
    <property type="match status" value="1"/>
</dbReference>
<dbReference type="GO" id="GO:0006508">
    <property type="term" value="P:proteolysis"/>
    <property type="evidence" value="ECO:0007669"/>
    <property type="project" value="UniProtKB-KW"/>
</dbReference>
<dbReference type="Pfam" id="PF01546">
    <property type="entry name" value="Peptidase_M20"/>
    <property type="match status" value="1"/>
</dbReference>
<comment type="cofactor">
    <cofactor evidence="1">
        <name>Co(2+)</name>
        <dbReference type="ChEBI" id="CHEBI:48828"/>
    </cofactor>
</comment>
<gene>
    <name evidence="18" type="ORF">DW099_13570</name>
</gene>
<keyword evidence="4" id="KW-0479">Metal-binding</keyword>
<dbReference type="GO" id="GO:0046872">
    <property type="term" value="F:metal ion binding"/>
    <property type="evidence" value="ECO:0007669"/>
    <property type="project" value="UniProtKB-KW"/>
</dbReference>
<dbReference type="FunFam" id="3.40.630.10:FF:000018">
    <property type="entry name" value="Aminoacyl-histidine dipeptidase PepD"/>
    <property type="match status" value="1"/>
</dbReference>
<sequence>MLNLEPKRVFHFFQEIDKIPRKSGDEKAVSDFILSWARELGFDVVQDEYYNLVIKKGPSAGYEISKPVIIQAHLDMVCEKTPESSHDFTKDPITLRADGDWVSSDCGTSLGADNGIGVAYAMAILEDDQLAHPPLEVIFTVCEESTFDGAANISTDLYEGKRIINLDHSVDNQVLAGSCGGSGINFELPLQWEKAPADGRFYKLYVEGMEGGHSGEDIHRGRGSAIELLIRLIRDEEIHLCSMKAGSYRLAIPRDGCCTVMVKDGQEAYLEQHVAEMREVFRKEYFAAAPELNVRLEKAEAEDILAAADKKKVVQIIDLFPNGIAKMNGAIPGVVESSNNVGTIDLCDGRLFLTAETRAAYMTTVQDILDKVDSLAAIFGAEVTYFGDYVPWEYRPDSALRLKAQEVYQQMFGEEMHSLVVHAGIECAMFIEKDPEMDAIAVGPNCEYFHSPGERMSIKSTQKMYQFVTELLKNLK</sequence>
<keyword evidence="6" id="KW-0862">Zinc</keyword>
<evidence type="ECO:0000256" key="14">
    <source>
        <dbReference type="ARBA" id="ARBA00075285"/>
    </source>
</evidence>
<dbReference type="Proteomes" id="UP000284841">
    <property type="component" value="Unassembled WGS sequence"/>
</dbReference>
<evidence type="ECO:0000256" key="1">
    <source>
        <dbReference type="ARBA" id="ARBA00001941"/>
    </source>
</evidence>
<evidence type="ECO:0000256" key="6">
    <source>
        <dbReference type="ARBA" id="ARBA00022833"/>
    </source>
</evidence>
<evidence type="ECO:0000256" key="15">
    <source>
        <dbReference type="ARBA" id="ARBA00076004"/>
    </source>
</evidence>
<dbReference type="InterPro" id="IPR001160">
    <property type="entry name" value="Peptidase_M20C"/>
</dbReference>
<evidence type="ECO:0000256" key="16">
    <source>
        <dbReference type="ARBA" id="ARBA00077688"/>
    </source>
</evidence>
<comment type="cofactor">
    <cofactor evidence="2">
        <name>Zn(2+)</name>
        <dbReference type="ChEBI" id="CHEBI:29105"/>
    </cofactor>
</comment>
<evidence type="ECO:0000256" key="12">
    <source>
        <dbReference type="ARBA" id="ARBA00061423"/>
    </source>
</evidence>
<keyword evidence="5" id="KW-0378">Hydrolase</keyword>
<evidence type="ECO:0000256" key="10">
    <source>
        <dbReference type="ARBA" id="ARBA00038976"/>
    </source>
</evidence>
<evidence type="ECO:0000256" key="17">
    <source>
        <dbReference type="ARBA" id="ARBA00078074"/>
    </source>
</evidence>
<evidence type="ECO:0000256" key="9">
    <source>
        <dbReference type="ARBA" id="ARBA00036421"/>
    </source>
</evidence>
<dbReference type="RefSeq" id="WP_118336051.1">
    <property type="nucleotide sequence ID" value="NZ_AP025567.1"/>
</dbReference>
<evidence type="ECO:0000256" key="13">
    <source>
        <dbReference type="ARBA" id="ARBA00071271"/>
    </source>
</evidence>
<evidence type="ECO:0000256" key="7">
    <source>
        <dbReference type="ARBA" id="ARBA00023049"/>
    </source>
</evidence>
<dbReference type="PANTHER" id="PTHR43501:SF1">
    <property type="entry name" value="CYTOSOL NON-SPECIFIC DIPEPTIDASE"/>
    <property type="match status" value="1"/>
</dbReference>
<evidence type="ECO:0000313" key="19">
    <source>
        <dbReference type="Proteomes" id="UP000284841"/>
    </source>
</evidence>
<keyword evidence="19" id="KW-1185">Reference proteome</keyword>
<keyword evidence="3" id="KW-0645">Protease</keyword>
<dbReference type="InterPro" id="IPR002933">
    <property type="entry name" value="Peptidase_M20"/>
</dbReference>
<organism evidence="18 19">
    <name type="scientific">Emergencia timonensis</name>
    <dbReference type="NCBI Taxonomy" id="1776384"/>
    <lineage>
        <taxon>Bacteria</taxon>
        <taxon>Bacillati</taxon>
        <taxon>Bacillota</taxon>
        <taxon>Clostridia</taxon>
        <taxon>Peptostreptococcales</taxon>
        <taxon>Anaerovoracaceae</taxon>
        <taxon>Emergencia</taxon>
    </lineage>
</organism>
<dbReference type="NCBIfam" id="TIGR01893">
    <property type="entry name" value="aa-his-dipept"/>
    <property type="match status" value="1"/>
</dbReference>
<name>A0A415DYK5_9FIRM</name>
<dbReference type="EMBL" id="QRMS01000004">
    <property type="protein sequence ID" value="RHJ85872.1"/>
    <property type="molecule type" value="Genomic_DNA"/>
</dbReference>
<comment type="similarity">
    <text evidence="12">Belongs to the peptidase M20C family.</text>
</comment>
<proteinExistence type="inferred from homology"/>
<accession>A0A415DYK5</accession>
<dbReference type="PIRSF" id="PIRSF016599">
    <property type="entry name" value="Xaa-His_dipept"/>
    <property type="match status" value="1"/>
</dbReference>
<comment type="caution">
    <text evidence="18">The sequence shown here is derived from an EMBL/GenBank/DDBJ whole genome shotgun (WGS) entry which is preliminary data.</text>
</comment>
<keyword evidence="8" id="KW-0170">Cobalt</keyword>
<dbReference type="EC" id="3.4.13.18" evidence="10"/>
<dbReference type="Gene3D" id="3.40.630.10">
    <property type="entry name" value="Zn peptidases"/>
    <property type="match status" value="2"/>
</dbReference>
<dbReference type="PRINTS" id="PR00934">
    <property type="entry name" value="XHISDIPTASE"/>
</dbReference>
<evidence type="ECO:0000256" key="11">
    <source>
        <dbReference type="ARBA" id="ARBA00044252"/>
    </source>
</evidence>
<evidence type="ECO:0000256" key="3">
    <source>
        <dbReference type="ARBA" id="ARBA00022670"/>
    </source>
</evidence>
<evidence type="ECO:0000256" key="2">
    <source>
        <dbReference type="ARBA" id="ARBA00001947"/>
    </source>
</evidence>
<protein>
    <recommendedName>
        <fullName evidence="13">Cytosol non-specific dipeptidase</fullName>
        <ecNumber evidence="10">3.4.13.18</ecNumber>
    </recommendedName>
    <alternativeName>
        <fullName evidence="16">Aminoacyl-histidine dipeptidase</fullName>
    </alternativeName>
    <alternativeName>
        <fullName evidence="15">Beta-alanyl-histidine dipeptidase</fullName>
    </alternativeName>
    <alternativeName>
        <fullName evidence="14">Carnosinase</fullName>
    </alternativeName>
    <alternativeName>
        <fullName evidence="11">Peptidase D</fullName>
    </alternativeName>
    <alternativeName>
        <fullName evidence="17">Xaa-His dipeptidase</fullName>
    </alternativeName>
</protein>
<keyword evidence="7" id="KW-0482">Metalloprotease</keyword>
<evidence type="ECO:0000256" key="8">
    <source>
        <dbReference type="ARBA" id="ARBA00023285"/>
    </source>
</evidence>
<evidence type="ECO:0000256" key="5">
    <source>
        <dbReference type="ARBA" id="ARBA00022801"/>
    </source>
</evidence>
<dbReference type="PANTHER" id="PTHR43501">
    <property type="entry name" value="CYTOSOL NON-SPECIFIC DIPEPTIDASE"/>
    <property type="match status" value="1"/>
</dbReference>
<dbReference type="GO" id="GO:0070573">
    <property type="term" value="F:metallodipeptidase activity"/>
    <property type="evidence" value="ECO:0007669"/>
    <property type="project" value="TreeGrafter"/>
</dbReference>
<evidence type="ECO:0000256" key="4">
    <source>
        <dbReference type="ARBA" id="ARBA00022723"/>
    </source>
</evidence>
<dbReference type="GO" id="GO:0005829">
    <property type="term" value="C:cytosol"/>
    <property type="evidence" value="ECO:0007669"/>
    <property type="project" value="TreeGrafter"/>
</dbReference>
<evidence type="ECO:0000313" key="18">
    <source>
        <dbReference type="EMBL" id="RHJ85872.1"/>
    </source>
</evidence>
<dbReference type="AlphaFoldDB" id="A0A415DYK5"/>
<comment type="catalytic activity">
    <reaction evidence="9">
        <text>Hydrolysis of dipeptides, preferentially hydrophobic dipeptides including prolyl amino acids.</text>
        <dbReference type="EC" id="3.4.13.18"/>
    </reaction>
</comment>
<reference evidence="18 19" key="1">
    <citation type="submission" date="2018-08" db="EMBL/GenBank/DDBJ databases">
        <title>A genome reference for cultivated species of the human gut microbiota.</title>
        <authorList>
            <person name="Zou Y."/>
            <person name="Xue W."/>
            <person name="Luo G."/>
        </authorList>
    </citation>
    <scope>NUCLEOTIDE SEQUENCE [LARGE SCALE GENOMIC DNA]</scope>
    <source>
        <strain evidence="18 19">AM07-24</strain>
    </source>
</reference>
<dbReference type="STRING" id="1776384.GCA_900086585_02044"/>
<dbReference type="SUPFAM" id="SSF53187">
    <property type="entry name" value="Zn-dependent exopeptidases"/>
    <property type="match status" value="1"/>
</dbReference>